<dbReference type="InterPro" id="IPR045851">
    <property type="entry name" value="AMP-bd_C_sf"/>
</dbReference>
<dbReference type="Pfam" id="PF13193">
    <property type="entry name" value="AMP-binding_C"/>
    <property type="match status" value="1"/>
</dbReference>
<accession>A0A0S4QU83</accession>
<dbReference type="InterPro" id="IPR025110">
    <property type="entry name" value="AMP-bd_C"/>
</dbReference>
<dbReference type="InterPro" id="IPR050237">
    <property type="entry name" value="ATP-dep_AMP-bd_enzyme"/>
</dbReference>
<dbReference type="Gene3D" id="3.40.50.12780">
    <property type="entry name" value="N-terminal domain of ligase-like"/>
    <property type="match status" value="1"/>
</dbReference>
<dbReference type="Proteomes" id="UP000198802">
    <property type="component" value="Unassembled WGS sequence"/>
</dbReference>
<evidence type="ECO:0000259" key="2">
    <source>
        <dbReference type="Pfam" id="PF13193"/>
    </source>
</evidence>
<reference evidence="4" key="1">
    <citation type="submission" date="2015-11" db="EMBL/GenBank/DDBJ databases">
        <authorList>
            <person name="Varghese N."/>
        </authorList>
    </citation>
    <scope>NUCLEOTIDE SEQUENCE [LARGE SCALE GENOMIC DNA]</scope>
    <source>
        <strain evidence="4">DSM 45899</strain>
    </source>
</reference>
<gene>
    <name evidence="3" type="ORF">Ga0074812_12558</name>
</gene>
<evidence type="ECO:0000259" key="1">
    <source>
        <dbReference type="Pfam" id="PF00501"/>
    </source>
</evidence>
<sequence length="521" mass="55905">MRVIDYFDKGAQHNGDRFFIVSDEGNVTYAEAARHSRRLAAGLYARGFSPGDGVGVLAPNVSEGLLGMLGLWRAGGVWAPLNHLNALSATLDFMNEVKVRWLLLHSRFADQVDEILAHVPTLKHVICLDKPFAGAESMADVLAAGDGVDIPDWSDPFGAPTAVCATWPTGGTTGRSKAVIWTNDVFANLIDLSTRHWPASEHPVNLMVAPITHAAGVMAVILAAQGATVVIRPGFDAEDALGRIERDGVTHVFLPPTAYYRMLEGQKARPRDCSSLKMLLIAAAPVSPDKFSEGVTAFGPCIAQCWGQAEAPMLLTYLSPQQVAAAVAGDHPERLASCGHPTLSCQVEAMDDQGNLLAPGERGELVVRGRLVTSGYHNRPEDTAAIRTFGWHHTGDVGYLDENGFVYIVDRKKEMVVTGGFNVYPAEVESAILALPEVRDCAVIGIPDDEWGEAVCALVIPAEPGWADAGHIISTSKATLGSVKAPKVVHFVDSLPSTPVGKVDKKAIRARYWKGRTRSVN</sequence>
<dbReference type="EMBL" id="FAOZ01000025">
    <property type="protein sequence ID" value="CUU59168.1"/>
    <property type="molecule type" value="Genomic_DNA"/>
</dbReference>
<dbReference type="AlphaFoldDB" id="A0A0S4QU83"/>
<dbReference type="GO" id="GO:0016877">
    <property type="term" value="F:ligase activity, forming carbon-sulfur bonds"/>
    <property type="evidence" value="ECO:0007669"/>
    <property type="project" value="UniProtKB-ARBA"/>
</dbReference>
<keyword evidence="4" id="KW-1185">Reference proteome</keyword>
<keyword evidence="3" id="KW-0436">Ligase</keyword>
<dbReference type="Gene3D" id="3.30.300.30">
    <property type="match status" value="1"/>
</dbReference>
<proteinExistence type="predicted"/>
<dbReference type="PANTHER" id="PTHR43767:SF7">
    <property type="entry name" value="MEDIUM_LONG-CHAIN-FATTY-ACID--COA LIGASE FADD8"/>
    <property type="match status" value="1"/>
</dbReference>
<dbReference type="Pfam" id="PF00501">
    <property type="entry name" value="AMP-binding"/>
    <property type="match status" value="1"/>
</dbReference>
<feature type="domain" description="AMP-dependent synthetase/ligase" evidence="1">
    <location>
        <begin position="7"/>
        <end position="377"/>
    </location>
</feature>
<protein>
    <submittedName>
        <fullName evidence="3">Acyl-CoA synthetase (AMP-forming)/AMP-acid ligase II</fullName>
    </submittedName>
</protein>
<feature type="domain" description="AMP-binding enzyme C-terminal" evidence="2">
    <location>
        <begin position="427"/>
        <end position="502"/>
    </location>
</feature>
<dbReference type="PANTHER" id="PTHR43767">
    <property type="entry name" value="LONG-CHAIN-FATTY-ACID--COA LIGASE"/>
    <property type="match status" value="1"/>
</dbReference>
<evidence type="ECO:0000313" key="3">
    <source>
        <dbReference type="EMBL" id="CUU59168.1"/>
    </source>
</evidence>
<organism evidence="3 4">
    <name type="scientific">Parafrankia irregularis</name>
    <dbReference type="NCBI Taxonomy" id="795642"/>
    <lineage>
        <taxon>Bacteria</taxon>
        <taxon>Bacillati</taxon>
        <taxon>Actinomycetota</taxon>
        <taxon>Actinomycetes</taxon>
        <taxon>Frankiales</taxon>
        <taxon>Frankiaceae</taxon>
        <taxon>Parafrankia</taxon>
    </lineage>
</organism>
<evidence type="ECO:0000313" key="4">
    <source>
        <dbReference type="Proteomes" id="UP000198802"/>
    </source>
</evidence>
<dbReference type="InterPro" id="IPR042099">
    <property type="entry name" value="ANL_N_sf"/>
</dbReference>
<dbReference type="InterPro" id="IPR000873">
    <property type="entry name" value="AMP-dep_synth/lig_dom"/>
</dbReference>
<dbReference type="SUPFAM" id="SSF56801">
    <property type="entry name" value="Acetyl-CoA synthetase-like"/>
    <property type="match status" value="1"/>
</dbReference>
<name>A0A0S4QU83_9ACTN</name>